<dbReference type="AlphaFoldDB" id="A0A9P8CBC8"/>
<comment type="caution">
    <text evidence="1">The sequence shown here is derived from an EMBL/GenBank/DDBJ whole genome shotgun (WGS) entry which is preliminary data.</text>
</comment>
<reference evidence="1" key="1">
    <citation type="journal article" date="2021" name="IMA Fungus">
        <title>Genomic characterization of three marine fungi, including Emericellopsis atlantica sp. nov. with signatures of a generalist lifestyle and marine biomass degradation.</title>
        <authorList>
            <person name="Hagestad O.C."/>
            <person name="Hou L."/>
            <person name="Andersen J.H."/>
            <person name="Hansen E.H."/>
            <person name="Altermark B."/>
            <person name="Li C."/>
            <person name="Kuhnert E."/>
            <person name="Cox R.J."/>
            <person name="Crous P.W."/>
            <person name="Spatafora J.W."/>
            <person name="Lail K."/>
            <person name="Amirebrahimi M."/>
            <person name="Lipzen A."/>
            <person name="Pangilinan J."/>
            <person name="Andreopoulos W."/>
            <person name="Hayes R.D."/>
            <person name="Ng V."/>
            <person name="Grigoriev I.V."/>
            <person name="Jackson S.A."/>
            <person name="Sutton T.D.S."/>
            <person name="Dobson A.D.W."/>
            <person name="Rama T."/>
        </authorList>
    </citation>
    <scope>NUCLEOTIDE SEQUENCE</scope>
    <source>
        <strain evidence="1">TRa3180A</strain>
    </source>
</reference>
<protein>
    <submittedName>
        <fullName evidence="1">Uncharacterized protein</fullName>
    </submittedName>
</protein>
<evidence type="ECO:0000313" key="2">
    <source>
        <dbReference type="Proteomes" id="UP000887226"/>
    </source>
</evidence>
<dbReference type="OrthoDB" id="3793118at2759"/>
<sequence length="138" mass="15891">MDSLLDIPDTQPWGNNIVELEDETWQFERERIYAEREVIEEDILEPEIITVSSNASINPTKVERVIFAEELPEYPVSSDGGIAYIINVINMREEQVNMMCQNVQYCRKRTHPPKACHSSILNNAYCQRFSYSCAGATE</sequence>
<dbReference type="EMBL" id="MU254448">
    <property type="protein sequence ID" value="KAG9240435.1"/>
    <property type="molecule type" value="Genomic_DNA"/>
</dbReference>
<dbReference type="Proteomes" id="UP000887226">
    <property type="component" value="Unassembled WGS sequence"/>
</dbReference>
<accession>A0A9P8CBC8</accession>
<gene>
    <name evidence="1" type="ORF">BJ878DRAFT_526168</name>
</gene>
<feature type="non-terminal residue" evidence="1">
    <location>
        <position position="138"/>
    </location>
</feature>
<proteinExistence type="predicted"/>
<name>A0A9P8CBC8_9HELO</name>
<organism evidence="1 2">
    <name type="scientific">Calycina marina</name>
    <dbReference type="NCBI Taxonomy" id="1763456"/>
    <lineage>
        <taxon>Eukaryota</taxon>
        <taxon>Fungi</taxon>
        <taxon>Dikarya</taxon>
        <taxon>Ascomycota</taxon>
        <taxon>Pezizomycotina</taxon>
        <taxon>Leotiomycetes</taxon>
        <taxon>Helotiales</taxon>
        <taxon>Pezizellaceae</taxon>
        <taxon>Calycina</taxon>
    </lineage>
</organism>
<keyword evidence="2" id="KW-1185">Reference proteome</keyword>
<evidence type="ECO:0000313" key="1">
    <source>
        <dbReference type="EMBL" id="KAG9240435.1"/>
    </source>
</evidence>